<keyword evidence="1" id="KW-1133">Transmembrane helix</keyword>
<feature type="transmembrane region" description="Helical" evidence="1">
    <location>
        <begin position="337"/>
        <end position="353"/>
    </location>
</feature>
<dbReference type="EMBL" id="CP114040">
    <property type="protein sequence ID" value="WAS97277.1"/>
    <property type="molecule type" value="Genomic_DNA"/>
</dbReference>
<keyword evidence="1" id="KW-0812">Transmembrane</keyword>
<organism evidence="2 3">
    <name type="scientific">Nannocystis punicea</name>
    <dbReference type="NCBI Taxonomy" id="2995304"/>
    <lineage>
        <taxon>Bacteria</taxon>
        <taxon>Pseudomonadati</taxon>
        <taxon>Myxococcota</taxon>
        <taxon>Polyangia</taxon>
        <taxon>Nannocystales</taxon>
        <taxon>Nannocystaceae</taxon>
        <taxon>Nannocystis</taxon>
    </lineage>
</organism>
<dbReference type="Proteomes" id="UP001164459">
    <property type="component" value="Chromosome"/>
</dbReference>
<evidence type="ECO:0000256" key="1">
    <source>
        <dbReference type="SAM" id="Phobius"/>
    </source>
</evidence>
<evidence type="ECO:0008006" key="4">
    <source>
        <dbReference type="Google" id="ProtNLM"/>
    </source>
</evidence>
<name>A0ABY7HDV0_9BACT</name>
<proteinExistence type="predicted"/>
<protein>
    <recommendedName>
        <fullName evidence="4">Peptidase MA superfamily protein</fullName>
    </recommendedName>
</protein>
<evidence type="ECO:0000313" key="3">
    <source>
        <dbReference type="Proteomes" id="UP001164459"/>
    </source>
</evidence>
<feature type="transmembrane region" description="Helical" evidence="1">
    <location>
        <begin position="313"/>
        <end position="331"/>
    </location>
</feature>
<evidence type="ECO:0000313" key="2">
    <source>
        <dbReference type="EMBL" id="WAS97277.1"/>
    </source>
</evidence>
<sequence length="408" mass="44588">MSEFEALPAEERRAWLLAHLAELLRQADWQHFVCTPIVLPRPEFFPDRFTRSATGVLRLVRRLFRYADLELGAEVELYEGRPPTPEGPVALGAAHHHEGAAGLFLGIEAGVARFGADLALLDDPGGITATLAHEVAHAFRSHHALWVDDHDLEEELTDLTTVYLGFGVLSANAALRHRSEQVHDGTFRSRWSVQRLGYLSPQELCFALAAQIHARGAGREAAQACLETNQASYFRAALRWLERERPELASELGLPPRASWPPPDSVATLTRALDDTHDELEGDEAGAPATAVKAENVGRPVFRVWRRSRADQAMLALPVGILGLLACAGAAMIHDAWILVVIALTGVVIRGLGRRRRPRCSEPECQALLTRAAERCPGCGGTVAGDIDRAEQRLAAAEALRLRAGAER</sequence>
<reference evidence="2" key="1">
    <citation type="submission" date="2022-11" db="EMBL/GenBank/DDBJ databases">
        <title>Minimal conservation of predation-associated metabolite biosynthetic gene clusters underscores biosynthetic potential of Myxococcota including descriptions for ten novel species: Archangium lansinium sp. nov., Myxococcus landrumus sp. nov., Nannocystis bai.</title>
        <authorList>
            <person name="Ahearne A."/>
            <person name="Stevens C."/>
            <person name="Dowd S."/>
        </authorList>
    </citation>
    <scope>NUCLEOTIDE SEQUENCE</scope>
    <source>
        <strain evidence="2">Fl3</strain>
    </source>
</reference>
<keyword evidence="1" id="KW-0472">Membrane</keyword>
<accession>A0ABY7HDV0</accession>
<dbReference type="RefSeq" id="WP_269039640.1">
    <property type="nucleotide sequence ID" value="NZ_CP114040.1"/>
</dbReference>
<keyword evidence="3" id="KW-1185">Reference proteome</keyword>
<gene>
    <name evidence="2" type="ORF">O0S08_14105</name>
</gene>